<dbReference type="Gene3D" id="3.40.50.2020">
    <property type="match status" value="1"/>
</dbReference>
<evidence type="ECO:0000256" key="2">
    <source>
        <dbReference type="ARBA" id="ARBA00022741"/>
    </source>
</evidence>
<dbReference type="OrthoDB" id="9760034at2"/>
<dbReference type="GO" id="GO:0043590">
    <property type="term" value="C:bacterial nucleoid"/>
    <property type="evidence" value="ECO:0007669"/>
    <property type="project" value="TreeGrafter"/>
</dbReference>
<evidence type="ECO:0000256" key="8">
    <source>
        <dbReference type="ARBA" id="ARBA00034808"/>
    </source>
</evidence>
<dbReference type="PROSITE" id="PS51192">
    <property type="entry name" value="HELICASE_ATP_BIND_1"/>
    <property type="match status" value="1"/>
</dbReference>
<reference evidence="12" key="1">
    <citation type="submission" date="2016-10" db="EMBL/GenBank/DDBJ databases">
        <authorList>
            <person name="Varghese N."/>
            <person name="Submissions S."/>
        </authorList>
    </citation>
    <scope>NUCLEOTIDE SEQUENCE [LARGE SCALE GENOMIC DNA]</scope>
    <source>
        <strain evidence="12">DSM 21368</strain>
    </source>
</reference>
<dbReference type="Proteomes" id="UP000199220">
    <property type="component" value="Unassembled WGS sequence"/>
</dbReference>
<dbReference type="InterPro" id="IPR029057">
    <property type="entry name" value="PRTase-like"/>
</dbReference>
<evidence type="ECO:0000256" key="3">
    <source>
        <dbReference type="ARBA" id="ARBA00022801"/>
    </source>
</evidence>
<dbReference type="InterPro" id="IPR014001">
    <property type="entry name" value="Helicase_ATP-bd"/>
</dbReference>
<dbReference type="SUPFAM" id="SSF53271">
    <property type="entry name" value="PRTase-like"/>
    <property type="match status" value="1"/>
</dbReference>
<evidence type="ECO:0000256" key="5">
    <source>
        <dbReference type="ARBA" id="ARBA00023125"/>
    </source>
</evidence>
<evidence type="ECO:0000256" key="6">
    <source>
        <dbReference type="ARBA" id="ARBA00023235"/>
    </source>
</evidence>
<dbReference type="InterPro" id="IPR011545">
    <property type="entry name" value="DEAD/DEAH_box_helicase_dom"/>
</dbReference>
<keyword evidence="3" id="KW-0378">Hydrolase</keyword>
<feature type="domain" description="Helicase C-terminal" evidence="10">
    <location>
        <begin position="234"/>
        <end position="371"/>
    </location>
</feature>
<gene>
    <name evidence="11" type="ORF">SAMN04488554_2443</name>
</gene>
<keyword evidence="4" id="KW-0067">ATP-binding</keyword>
<dbReference type="RefSeq" id="WP_089773399.1">
    <property type="nucleotide sequence ID" value="NZ_FNTX01000002.1"/>
</dbReference>
<dbReference type="GO" id="GO:0005524">
    <property type="term" value="F:ATP binding"/>
    <property type="evidence" value="ECO:0007669"/>
    <property type="project" value="UniProtKB-KW"/>
</dbReference>
<dbReference type="GO" id="GO:0030894">
    <property type="term" value="C:replisome"/>
    <property type="evidence" value="ECO:0007669"/>
    <property type="project" value="TreeGrafter"/>
</dbReference>
<dbReference type="PROSITE" id="PS00690">
    <property type="entry name" value="DEAH_ATP_HELICASE"/>
    <property type="match status" value="1"/>
</dbReference>
<evidence type="ECO:0000313" key="12">
    <source>
        <dbReference type="Proteomes" id="UP000199220"/>
    </source>
</evidence>
<evidence type="ECO:0000259" key="10">
    <source>
        <dbReference type="PROSITE" id="PS51194"/>
    </source>
</evidence>
<name>A0A1H5KVJ7_9MICO</name>
<dbReference type="InterPro" id="IPR002464">
    <property type="entry name" value="DNA/RNA_helicase_DEAH_CS"/>
</dbReference>
<dbReference type="GO" id="GO:0006281">
    <property type="term" value="P:DNA repair"/>
    <property type="evidence" value="ECO:0007669"/>
    <property type="project" value="TreeGrafter"/>
</dbReference>
<evidence type="ECO:0000259" key="9">
    <source>
        <dbReference type="PROSITE" id="PS51192"/>
    </source>
</evidence>
<dbReference type="GO" id="GO:0043138">
    <property type="term" value="F:3'-5' DNA helicase activity"/>
    <property type="evidence" value="ECO:0007669"/>
    <property type="project" value="UniProtKB-EC"/>
</dbReference>
<protein>
    <recommendedName>
        <fullName evidence="8">DNA 3'-5' helicase</fullName>
        <ecNumber evidence="8">5.6.2.4</ecNumber>
    </recommendedName>
</protein>
<dbReference type="SMART" id="SM00487">
    <property type="entry name" value="DEXDc"/>
    <property type="match status" value="1"/>
</dbReference>
<dbReference type="STRING" id="648782.SAMN04488554_2443"/>
<dbReference type="GO" id="GO:0016787">
    <property type="term" value="F:hydrolase activity"/>
    <property type="evidence" value="ECO:0007669"/>
    <property type="project" value="UniProtKB-KW"/>
</dbReference>
<keyword evidence="2" id="KW-0547">Nucleotide-binding</keyword>
<dbReference type="PANTHER" id="PTHR13710:SF105">
    <property type="entry name" value="ATP-DEPENDENT DNA HELICASE Q1"/>
    <property type="match status" value="1"/>
</dbReference>
<keyword evidence="6" id="KW-0413">Isomerase</keyword>
<sequence length="695" mass="74230">MTSTAEILATTIRSVAGPDAAPRADQERAVVELVDNGRRVLVVQATGWGKSAVYWGATAALRSRGAGPTLVVSPLLALMRDQIAAAERAGLAAATINSTNIEEWDDVLGALAAGRIDVLLISPERLANPRFADRLPDLLASTGMLVIDEAHCVSDWGFDFRPDYQRLTRTLLHLAPGTPVLATTATANERVTADVADQLGTDGTEALTLRGSLARASLRLAVVPGLSPLDRYAWVAEALGRLPGSGIVYALTVAEAERVAGFLREQGLDVAAYTGQTENRTELEDRLRDNQVKALVATSALGMGYDKPDLAFCIHLGSPASPVAYYQQVGRAGRALDNATAVLVPSDADERIWEYFATAGIPDPEQVDQVLDVLGRAAMGDPESGAPAEAVSETALSTATGIRPGRLSTLLKIIAVDGVVERVRGGWVGTGKPWHYDEQKWAGLRKVRAAEADLMRRYAHGEGCLMQFLQVALDDPDPRPCGRCSVCDGHLPEPGERPGEEMVAAARTYFRGLDAVVEPRKLWPSGVDGVRGKIGPIIAPGRAVAFADDPAWSDVLARMWQRDEPAPAEILAAAVATLSRWARHWERPTAVVPMPSRRFPQLVGSVAAHLSQVGRLPLVEALEVTGPRPTEDATSGMRVRELLARTRALDGVELSGPVLLVDDAIRTRWTVTVAAHLLGQAGATSVLPFAVHQLP</sequence>
<keyword evidence="5" id="KW-0238">DNA-binding</keyword>
<evidence type="ECO:0000256" key="7">
    <source>
        <dbReference type="ARBA" id="ARBA00034617"/>
    </source>
</evidence>
<dbReference type="GO" id="GO:0006310">
    <property type="term" value="P:DNA recombination"/>
    <property type="evidence" value="ECO:0007669"/>
    <property type="project" value="TreeGrafter"/>
</dbReference>
<proteinExistence type="inferred from homology"/>
<feature type="domain" description="Helicase ATP-binding" evidence="9">
    <location>
        <begin position="31"/>
        <end position="205"/>
    </location>
</feature>
<dbReference type="InterPro" id="IPR001650">
    <property type="entry name" value="Helicase_C-like"/>
</dbReference>
<keyword evidence="12" id="KW-1185">Reference proteome</keyword>
<dbReference type="Pfam" id="PF00270">
    <property type="entry name" value="DEAD"/>
    <property type="match status" value="1"/>
</dbReference>
<evidence type="ECO:0000256" key="1">
    <source>
        <dbReference type="ARBA" id="ARBA00005446"/>
    </source>
</evidence>
<evidence type="ECO:0000256" key="4">
    <source>
        <dbReference type="ARBA" id="ARBA00022840"/>
    </source>
</evidence>
<evidence type="ECO:0000313" key="11">
    <source>
        <dbReference type="EMBL" id="SEE68121.1"/>
    </source>
</evidence>
<dbReference type="InterPro" id="IPR027417">
    <property type="entry name" value="P-loop_NTPase"/>
</dbReference>
<comment type="similarity">
    <text evidence="1">Belongs to the helicase family. RecQ subfamily.</text>
</comment>
<dbReference type="CDD" id="cd06223">
    <property type="entry name" value="PRTases_typeI"/>
    <property type="match status" value="1"/>
</dbReference>
<dbReference type="SMART" id="SM00490">
    <property type="entry name" value="HELICc"/>
    <property type="match status" value="1"/>
</dbReference>
<dbReference type="EMBL" id="FNTX01000002">
    <property type="protein sequence ID" value="SEE68121.1"/>
    <property type="molecule type" value="Genomic_DNA"/>
</dbReference>
<dbReference type="SUPFAM" id="SSF52540">
    <property type="entry name" value="P-loop containing nucleoside triphosphate hydrolases"/>
    <property type="match status" value="1"/>
</dbReference>
<comment type="catalytic activity">
    <reaction evidence="7">
        <text>Couples ATP hydrolysis with the unwinding of duplex DNA by translocating in the 3'-5' direction.</text>
        <dbReference type="EC" id="5.6.2.4"/>
    </reaction>
</comment>
<dbReference type="EC" id="5.6.2.4" evidence="8"/>
<accession>A0A1H5KVJ7</accession>
<organism evidence="11 12">
    <name type="scientific">Ruania alba</name>
    <dbReference type="NCBI Taxonomy" id="648782"/>
    <lineage>
        <taxon>Bacteria</taxon>
        <taxon>Bacillati</taxon>
        <taxon>Actinomycetota</taxon>
        <taxon>Actinomycetes</taxon>
        <taxon>Micrococcales</taxon>
        <taxon>Ruaniaceae</taxon>
        <taxon>Ruania</taxon>
    </lineage>
</organism>
<dbReference type="GO" id="GO:0005737">
    <property type="term" value="C:cytoplasm"/>
    <property type="evidence" value="ECO:0007669"/>
    <property type="project" value="TreeGrafter"/>
</dbReference>
<dbReference type="PANTHER" id="PTHR13710">
    <property type="entry name" value="DNA HELICASE RECQ FAMILY MEMBER"/>
    <property type="match status" value="1"/>
</dbReference>
<keyword evidence="11" id="KW-0347">Helicase</keyword>
<dbReference type="Gene3D" id="3.40.50.300">
    <property type="entry name" value="P-loop containing nucleotide triphosphate hydrolases"/>
    <property type="match status" value="2"/>
</dbReference>
<dbReference type="GO" id="GO:0003677">
    <property type="term" value="F:DNA binding"/>
    <property type="evidence" value="ECO:0007669"/>
    <property type="project" value="UniProtKB-KW"/>
</dbReference>
<dbReference type="Pfam" id="PF00271">
    <property type="entry name" value="Helicase_C"/>
    <property type="match status" value="1"/>
</dbReference>
<dbReference type="PROSITE" id="PS51194">
    <property type="entry name" value="HELICASE_CTER"/>
    <property type="match status" value="1"/>
</dbReference>
<dbReference type="AlphaFoldDB" id="A0A1H5KVJ7"/>
<dbReference type="InterPro" id="IPR000836">
    <property type="entry name" value="PRTase_dom"/>
</dbReference>
<dbReference type="GO" id="GO:0009378">
    <property type="term" value="F:four-way junction helicase activity"/>
    <property type="evidence" value="ECO:0007669"/>
    <property type="project" value="TreeGrafter"/>
</dbReference>